<accession>A0A8J4H6V2</accession>
<evidence type="ECO:0000259" key="1">
    <source>
        <dbReference type="Pfam" id="PF24032"/>
    </source>
</evidence>
<name>A0A8J4H6V2_9BACL</name>
<dbReference type="Pfam" id="PF24032">
    <property type="entry name" value="YQBQ"/>
    <property type="match status" value="1"/>
</dbReference>
<organism evidence="2 3">
    <name type="scientific">Xylanibacillus composti</name>
    <dbReference type="NCBI Taxonomy" id="1572762"/>
    <lineage>
        <taxon>Bacteria</taxon>
        <taxon>Bacillati</taxon>
        <taxon>Bacillota</taxon>
        <taxon>Bacilli</taxon>
        <taxon>Bacillales</taxon>
        <taxon>Paenibacillaceae</taxon>
        <taxon>Xylanibacillus</taxon>
    </lineage>
</organism>
<dbReference type="SUPFAM" id="SSF69279">
    <property type="entry name" value="Phage tail proteins"/>
    <property type="match status" value="1"/>
</dbReference>
<protein>
    <recommendedName>
        <fullName evidence="1">YqbQ/XkdQ domain-containing protein</fullName>
    </recommendedName>
</protein>
<evidence type="ECO:0000313" key="3">
    <source>
        <dbReference type="Proteomes" id="UP000677918"/>
    </source>
</evidence>
<dbReference type="RefSeq" id="WP_213413583.1">
    <property type="nucleotide sequence ID" value="NZ_BOVK01000058.1"/>
</dbReference>
<dbReference type="InterPro" id="IPR056937">
    <property type="entry name" value="YqbQ/XkdQ"/>
</dbReference>
<dbReference type="Proteomes" id="UP000677918">
    <property type="component" value="Unassembled WGS sequence"/>
</dbReference>
<reference evidence="2" key="1">
    <citation type="submission" date="2021-04" db="EMBL/GenBank/DDBJ databases">
        <title>Draft genome sequence of Xylanibacillus composti strain K13.</title>
        <authorList>
            <person name="Uke A."/>
            <person name="Chhe C."/>
            <person name="Baramee S."/>
            <person name="Kosugi A."/>
        </authorList>
    </citation>
    <scope>NUCLEOTIDE SEQUENCE</scope>
    <source>
        <strain evidence="2">K13</strain>
    </source>
</reference>
<feature type="domain" description="YqbQ/XkdQ" evidence="1">
    <location>
        <begin position="24"/>
        <end position="319"/>
    </location>
</feature>
<proteinExistence type="predicted"/>
<comment type="caution">
    <text evidence="2">The sequence shown here is derived from an EMBL/GenBank/DDBJ whole genome shotgun (WGS) entry which is preliminary data.</text>
</comment>
<keyword evidence="3" id="KW-1185">Reference proteome</keyword>
<gene>
    <name evidence="2" type="ORF">XYCOK13_35950</name>
</gene>
<dbReference type="EMBL" id="BOVK01000058">
    <property type="protein sequence ID" value="GIQ70771.1"/>
    <property type="molecule type" value="Genomic_DNA"/>
</dbReference>
<evidence type="ECO:0000313" key="2">
    <source>
        <dbReference type="EMBL" id="GIQ70771.1"/>
    </source>
</evidence>
<dbReference type="AlphaFoldDB" id="A0A8J4H6V2"/>
<sequence length="321" mass="36715">MLEIIIDNRDGNVWNVAEICSGLSWKTSRIGRAGSCEITLIKNAVFQEKNFNYNNGDILSVRHGQHKMFYGYIFSVDSHHDKTVKITAYDQLRYLMANDSGVFEGATATEIIRKFAGDFQLTIGELADTRYKMDLVESDKRLMDIITTALDKTMMADYGLFVLYDDYGQLTLRNTQQMIVNLSVGDSSLLLGYSLKSSIDNDTYNQVKVVQDNENTGRRDVYIERDSANIAKWGLLQLYQVADRNMNQAQIEQAMRNLLLLKNQEERKLRLDALGDIRVRAGCYLNVMIEEFGFNQNVLVDECTHKFDGHVHTMQLEVRGI</sequence>